<evidence type="ECO:0000256" key="7">
    <source>
        <dbReference type="SAM" id="Phobius"/>
    </source>
</evidence>
<dbReference type="SUPFAM" id="SSF53448">
    <property type="entry name" value="Nucleotide-diphospho-sugar transferases"/>
    <property type="match status" value="1"/>
</dbReference>
<dbReference type="InterPro" id="IPR001173">
    <property type="entry name" value="Glyco_trans_2-like"/>
</dbReference>
<comment type="subcellular location">
    <subcellularLocation>
        <location evidence="1">Membrane</location>
        <topology evidence="1">Multi-pass membrane protein</topology>
    </subcellularLocation>
</comment>
<protein>
    <submittedName>
        <fullName evidence="9">SfII prophage-derived bactoprenol glucosyl transferase</fullName>
    </submittedName>
</protein>
<name>A0A098AXV9_DESHA</name>
<dbReference type="Gene3D" id="3.90.550.10">
    <property type="entry name" value="Spore Coat Polysaccharide Biosynthesis Protein SpsA, Chain A"/>
    <property type="match status" value="1"/>
</dbReference>
<evidence type="ECO:0000256" key="4">
    <source>
        <dbReference type="ARBA" id="ARBA00022692"/>
    </source>
</evidence>
<dbReference type="GO" id="GO:0016757">
    <property type="term" value="F:glycosyltransferase activity"/>
    <property type="evidence" value="ECO:0007669"/>
    <property type="project" value="UniProtKB-KW"/>
</dbReference>
<dbReference type="PATRIC" id="fig|49338.4.peg.1675"/>
<keyword evidence="4 7" id="KW-0812">Transmembrane</keyword>
<dbReference type="InterPro" id="IPR050256">
    <property type="entry name" value="Glycosyltransferase_2"/>
</dbReference>
<dbReference type="AlphaFoldDB" id="A0A098AXV9"/>
<keyword evidence="3 9" id="KW-0808">Transferase</keyword>
<evidence type="ECO:0000256" key="1">
    <source>
        <dbReference type="ARBA" id="ARBA00004141"/>
    </source>
</evidence>
<evidence type="ECO:0000256" key="6">
    <source>
        <dbReference type="ARBA" id="ARBA00023136"/>
    </source>
</evidence>
<dbReference type="InterPro" id="IPR029044">
    <property type="entry name" value="Nucleotide-diphossugar_trans"/>
</dbReference>
<dbReference type="Pfam" id="PF00535">
    <property type="entry name" value="Glycos_transf_2"/>
    <property type="match status" value="1"/>
</dbReference>
<sequence>MISIILPVYNEEKQIYVNVQRIRSILLGAKIKHQLIIIDDGSTDGSWSELQRLAEDFNNVLLLKFSRNFGKEAALCAGLETATGDACVILDADLQHPPEYIPEMIRLWRDEGYEVVEGIKATRGRETMWGKIAALTYYRLFNKATGINLTNASDFKLLDQKVVETWKTLKEKDTFFRGMSAWLGYKRIQIPFPVQERREGQSKWSLPSLFKLAIDSITSFSAMPLQIITGLGIGLLLFDVVLVGQTLYMKFSGQAFTGFTTVIILILGIGSCVMISLGIIGIYISKIYDEVKGRPRYIISEQKKSVLKTIRRKIQ</sequence>
<organism evidence="9">
    <name type="scientific">Desulfitobacterium hafniense</name>
    <name type="common">Desulfitobacterium frappieri</name>
    <dbReference type="NCBI Taxonomy" id="49338"/>
    <lineage>
        <taxon>Bacteria</taxon>
        <taxon>Bacillati</taxon>
        <taxon>Bacillota</taxon>
        <taxon>Clostridia</taxon>
        <taxon>Eubacteriales</taxon>
        <taxon>Desulfitobacteriaceae</taxon>
        <taxon>Desulfitobacterium</taxon>
    </lineage>
</organism>
<dbReference type="PANTHER" id="PTHR48090">
    <property type="entry name" value="UNDECAPRENYL-PHOSPHATE 4-DEOXY-4-FORMAMIDO-L-ARABINOSE TRANSFERASE-RELATED"/>
    <property type="match status" value="1"/>
</dbReference>
<dbReference type="CDD" id="cd04187">
    <property type="entry name" value="DPM1_like_bac"/>
    <property type="match status" value="1"/>
</dbReference>
<feature type="domain" description="Glycosyltransferase 2-like" evidence="8">
    <location>
        <begin position="3"/>
        <end position="163"/>
    </location>
</feature>
<evidence type="ECO:0000256" key="2">
    <source>
        <dbReference type="ARBA" id="ARBA00022676"/>
    </source>
</evidence>
<feature type="transmembrane region" description="Helical" evidence="7">
    <location>
        <begin position="255"/>
        <end position="284"/>
    </location>
</feature>
<keyword evidence="2" id="KW-0328">Glycosyltransferase</keyword>
<proteinExistence type="predicted"/>
<evidence type="ECO:0000256" key="3">
    <source>
        <dbReference type="ARBA" id="ARBA00022679"/>
    </source>
</evidence>
<dbReference type="RefSeq" id="WP_018212864.1">
    <property type="nucleotide sequence ID" value="NZ_LK996017.1"/>
</dbReference>
<keyword evidence="5 7" id="KW-1133">Transmembrane helix</keyword>
<feature type="transmembrane region" description="Helical" evidence="7">
    <location>
        <begin position="227"/>
        <end position="249"/>
    </location>
</feature>
<gene>
    <name evidence="9" type="ORF">DPCES_1557</name>
</gene>
<evidence type="ECO:0000256" key="5">
    <source>
        <dbReference type="ARBA" id="ARBA00022989"/>
    </source>
</evidence>
<reference evidence="9" key="1">
    <citation type="submission" date="2014-07" db="EMBL/GenBank/DDBJ databases">
        <authorList>
            <person name="Hornung V.Bastian."/>
        </authorList>
    </citation>
    <scope>NUCLEOTIDE SEQUENCE</scope>
    <source>
        <strain evidence="9">PCE-S</strain>
    </source>
</reference>
<evidence type="ECO:0000313" key="9">
    <source>
        <dbReference type="EMBL" id="CDX01444.1"/>
    </source>
</evidence>
<dbReference type="EMBL" id="LK996017">
    <property type="protein sequence ID" value="CDX01444.1"/>
    <property type="molecule type" value="Genomic_DNA"/>
</dbReference>
<evidence type="ECO:0000259" key="8">
    <source>
        <dbReference type="Pfam" id="PF00535"/>
    </source>
</evidence>
<keyword evidence="6 7" id="KW-0472">Membrane</keyword>
<dbReference type="GO" id="GO:0005886">
    <property type="term" value="C:plasma membrane"/>
    <property type="evidence" value="ECO:0007669"/>
    <property type="project" value="TreeGrafter"/>
</dbReference>
<dbReference type="PANTHER" id="PTHR48090:SF1">
    <property type="entry name" value="PROPHAGE BACTOPRENOL GLUCOSYL TRANSFERASE HOMOLOG"/>
    <property type="match status" value="1"/>
</dbReference>
<accession>A0A098AXV9</accession>